<reference evidence="3 4" key="1">
    <citation type="journal article" date="2019" name="Sci. Rep.">
        <title>Sulfobacillus thermotolerans: new insights into resistance and metabolic capacities of acidophilic chemolithotrophs.</title>
        <authorList>
            <person name="Panyushkina A.E."/>
            <person name="Babenko V.V."/>
            <person name="Nikitina A.S."/>
            <person name="Selezneva O.V."/>
            <person name="Tsaplina I.A."/>
            <person name="Letarova M.A."/>
            <person name="Kostryukova E.S."/>
            <person name="Letarov A.V."/>
        </authorList>
    </citation>
    <scope>NUCLEOTIDE SEQUENCE [LARGE SCALE GENOMIC DNA]</scope>
    <source>
        <strain evidence="3 4">Kr1</strain>
    </source>
</reference>
<dbReference type="Pfam" id="PF00795">
    <property type="entry name" value="CN_hydrolase"/>
    <property type="match status" value="1"/>
</dbReference>
<keyword evidence="3" id="KW-0012">Acyltransferase</keyword>
<evidence type="ECO:0000313" key="4">
    <source>
        <dbReference type="Proteomes" id="UP000325292"/>
    </source>
</evidence>
<dbReference type="InterPro" id="IPR032466">
    <property type="entry name" value="Metal_Hydrolase"/>
</dbReference>
<evidence type="ECO:0000259" key="2">
    <source>
        <dbReference type="PROSITE" id="PS50263"/>
    </source>
</evidence>
<proteinExistence type="inferred from homology"/>
<dbReference type="InterPro" id="IPR003010">
    <property type="entry name" value="C-N_Hydrolase"/>
</dbReference>
<dbReference type="PANTHER" id="PTHR23088">
    <property type="entry name" value="NITRILASE-RELATED"/>
    <property type="match status" value="1"/>
</dbReference>
<dbReference type="InterPro" id="IPR006680">
    <property type="entry name" value="Amidohydro-rel"/>
</dbReference>
<dbReference type="PROSITE" id="PS50263">
    <property type="entry name" value="CN_HYDROLASE"/>
    <property type="match status" value="1"/>
</dbReference>
<gene>
    <name evidence="3" type="ORF">BXT84_15530</name>
</gene>
<dbReference type="CDD" id="cd07197">
    <property type="entry name" value="nitrilase"/>
    <property type="match status" value="1"/>
</dbReference>
<name>A0ABM6RUK5_9FIRM</name>
<dbReference type="Proteomes" id="UP000325292">
    <property type="component" value="Chromosome"/>
</dbReference>
<dbReference type="SUPFAM" id="SSF56317">
    <property type="entry name" value="Carbon-nitrogen hydrolase"/>
    <property type="match status" value="1"/>
</dbReference>
<dbReference type="EMBL" id="CP019454">
    <property type="protein sequence ID" value="AUW95195.1"/>
    <property type="molecule type" value="Genomic_DNA"/>
</dbReference>
<evidence type="ECO:0000313" key="3">
    <source>
        <dbReference type="EMBL" id="AUW95195.1"/>
    </source>
</evidence>
<accession>A0ABM6RUK5</accession>
<dbReference type="SUPFAM" id="SSF51556">
    <property type="entry name" value="Metallo-dependent hydrolases"/>
    <property type="match status" value="1"/>
</dbReference>
<dbReference type="GO" id="GO:0016746">
    <property type="term" value="F:acyltransferase activity"/>
    <property type="evidence" value="ECO:0007669"/>
    <property type="project" value="UniProtKB-KW"/>
</dbReference>
<dbReference type="PANTHER" id="PTHR23088:SF27">
    <property type="entry name" value="DEAMINATED GLUTATHIONE AMIDASE"/>
    <property type="match status" value="1"/>
</dbReference>
<dbReference type="Gene3D" id="3.60.110.10">
    <property type="entry name" value="Carbon-nitrogen hydrolase"/>
    <property type="match status" value="1"/>
</dbReference>
<feature type="domain" description="CN hydrolase" evidence="2">
    <location>
        <begin position="4"/>
        <end position="232"/>
    </location>
</feature>
<dbReference type="Pfam" id="PF04909">
    <property type="entry name" value="Amidohydro_2"/>
    <property type="match status" value="1"/>
</dbReference>
<evidence type="ECO:0000256" key="1">
    <source>
        <dbReference type="ARBA" id="ARBA00010613"/>
    </source>
</evidence>
<organism evidence="3 4">
    <name type="scientific">Sulfobacillus thermotolerans</name>
    <dbReference type="NCBI Taxonomy" id="338644"/>
    <lineage>
        <taxon>Bacteria</taxon>
        <taxon>Bacillati</taxon>
        <taxon>Bacillota</taxon>
        <taxon>Clostridia</taxon>
        <taxon>Eubacteriales</taxon>
        <taxon>Clostridiales Family XVII. Incertae Sedis</taxon>
        <taxon>Sulfobacillus</taxon>
    </lineage>
</organism>
<sequence length="497" mass="54645">MSIPRIAVCQLAYQRDLDKALARAVESVRQAASRGADIAVLPEWFLGLNPVEVIPNRLTQALSRVASELGLIVVTGSVRVLDGVTIKKQQRGLVVEKDGTIVGTQSKVNFQPTERPWFEPGSGITAIHTRWGRIVILLGLDAWDQDLWHQAQALQPELVVMAASPRTVTERNHMQELAVSHSLEIQATVVVAPIIGRFSGQNYLGGALIAHQGRLLSMAGEEPVLLMADDPQAPLIQLGVTDVSSYIPQCPPPVGMTTFARKAIEPEAEKKVLCDWGALLADDVRDAGRQLLAMAQENPRWLALAPARAHQAEALNDLLESGAAGCFLYPALDRLMPYDAGIMALTSVMARFRRPVVIHTGPGPNPLRYESPLLWDEFLSAIPQCPVIFIHSGQMRPFWDEVLLLAHRHAHCYLETSLVPLDLLQEALRQLGAARLVFGSGGAESLFMDEWQKLEALKPLLSPAEWNDITGQTARNIFFESQDVRKAGKFNVIRRPG</sequence>
<comment type="similarity">
    <text evidence="1">Belongs to the carbon-nitrogen hydrolase superfamily. NIT1/NIT2 family.</text>
</comment>
<keyword evidence="4" id="KW-1185">Reference proteome</keyword>
<dbReference type="Gene3D" id="3.20.20.140">
    <property type="entry name" value="Metal-dependent hydrolases"/>
    <property type="match status" value="1"/>
</dbReference>
<keyword evidence="3" id="KW-0808">Transferase</keyword>
<protein>
    <submittedName>
        <fullName evidence="3">Acyltransferase</fullName>
    </submittedName>
</protein>
<dbReference type="InterPro" id="IPR036526">
    <property type="entry name" value="C-N_Hydrolase_sf"/>
</dbReference>